<feature type="region of interest" description="Disordered" evidence="1">
    <location>
        <begin position="139"/>
        <end position="182"/>
    </location>
</feature>
<dbReference type="AlphaFoldDB" id="A0AAV1I884"/>
<evidence type="ECO:0000256" key="2">
    <source>
        <dbReference type="SAM" id="Phobius"/>
    </source>
</evidence>
<evidence type="ECO:0000256" key="1">
    <source>
        <dbReference type="SAM" id="MobiDB-lite"/>
    </source>
</evidence>
<dbReference type="EMBL" id="CAUYUE010000007">
    <property type="protein sequence ID" value="CAK0782932.1"/>
    <property type="molecule type" value="Genomic_DNA"/>
</dbReference>
<proteinExistence type="predicted"/>
<keyword evidence="2" id="KW-0472">Membrane</keyword>
<accession>A0AAV1I884</accession>
<name>A0AAV1I884_9CHLO</name>
<feature type="compositionally biased region" description="Low complexity" evidence="1">
    <location>
        <begin position="143"/>
        <end position="181"/>
    </location>
</feature>
<evidence type="ECO:0000313" key="4">
    <source>
        <dbReference type="Proteomes" id="UP001314263"/>
    </source>
</evidence>
<evidence type="ECO:0000313" key="3">
    <source>
        <dbReference type="EMBL" id="CAK0782932.1"/>
    </source>
</evidence>
<dbReference type="Proteomes" id="UP001314263">
    <property type="component" value="Unassembled WGS sequence"/>
</dbReference>
<sequence length="334" mass="34129">MRGRIGRGSQEASELREAAQLGIAFDPIAGCTGANSDTPEILTHTLGKHFDIEQEKSRKYRRLTSVKHTGQGAASGLRGTCDRHTLRTEQALRARRIIQMAASQPSFLVVLCLILAALMGSARGQDAAAPAPAELQLGSPNLAPESAADAAAPAPAADMAASAPAPEAAEAPAPEADTEAPAPAPVEISAVTATAARRDGPPPNCVNEAFGLAGNNAPCQSLVSSFRSSLGSNPSMDDASLDAAVAKAGTISSSCCYVVRQFITDGCTCDSQLMNLLPMVGAQASQIQFVAKAAQRSSCAGSQYGGYFSNPCDGTASGGAAGRKLFMQAAPINV</sequence>
<comment type="caution">
    <text evidence="3">The sequence shown here is derived from an EMBL/GenBank/DDBJ whole genome shotgun (WGS) entry which is preliminary data.</text>
</comment>
<protein>
    <submittedName>
        <fullName evidence="3">Uncharacterized protein</fullName>
    </submittedName>
</protein>
<keyword evidence="2" id="KW-1133">Transmembrane helix</keyword>
<keyword evidence="2" id="KW-0812">Transmembrane</keyword>
<feature type="transmembrane region" description="Helical" evidence="2">
    <location>
        <begin position="97"/>
        <end position="119"/>
    </location>
</feature>
<keyword evidence="4" id="KW-1185">Reference proteome</keyword>
<organism evidence="3 4">
    <name type="scientific">Coccomyxa viridis</name>
    <dbReference type="NCBI Taxonomy" id="1274662"/>
    <lineage>
        <taxon>Eukaryota</taxon>
        <taxon>Viridiplantae</taxon>
        <taxon>Chlorophyta</taxon>
        <taxon>core chlorophytes</taxon>
        <taxon>Trebouxiophyceae</taxon>
        <taxon>Trebouxiophyceae incertae sedis</taxon>
        <taxon>Coccomyxaceae</taxon>
        <taxon>Coccomyxa</taxon>
    </lineage>
</organism>
<reference evidence="3 4" key="1">
    <citation type="submission" date="2023-10" db="EMBL/GenBank/DDBJ databases">
        <authorList>
            <person name="Maclean D."/>
            <person name="Macfadyen A."/>
        </authorList>
    </citation>
    <scope>NUCLEOTIDE SEQUENCE [LARGE SCALE GENOMIC DNA]</scope>
</reference>
<gene>
    <name evidence="3" type="ORF">CVIRNUC_006127</name>
</gene>